<evidence type="ECO:0000313" key="1">
    <source>
        <dbReference type="EMBL" id="MFC5419775.1"/>
    </source>
</evidence>
<dbReference type="EMBL" id="JBHSLW010000010">
    <property type="protein sequence ID" value="MFC5419775.1"/>
    <property type="molecule type" value="Genomic_DNA"/>
</dbReference>
<proteinExistence type="predicted"/>
<name>A0ABW0IRX1_9HYPH</name>
<accession>A0ABW0IRX1</accession>
<reference evidence="2" key="1">
    <citation type="journal article" date="2019" name="Int. J. Syst. Evol. Microbiol.">
        <title>The Global Catalogue of Microorganisms (GCM) 10K type strain sequencing project: providing services to taxonomists for standard genome sequencing and annotation.</title>
        <authorList>
            <consortium name="The Broad Institute Genomics Platform"/>
            <consortium name="The Broad Institute Genome Sequencing Center for Infectious Disease"/>
            <person name="Wu L."/>
            <person name="Ma J."/>
        </authorList>
    </citation>
    <scope>NUCLEOTIDE SEQUENCE [LARGE SCALE GENOMIC DNA]</scope>
    <source>
        <strain evidence="2">NCAIM B.01391</strain>
    </source>
</reference>
<gene>
    <name evidence="1" type="ORF">ACFPOB_09380</name>
</gene>
<dbReference type="RefSeq" id="WP_092156347.1">
    <property type="nucleotide sequence ID" value="NZ_JBHSLW010000010.1"/>
</dbReference>
<organism evidence="1 2">
    <name type="scientific">Bosea eneae</name>
    <dbReference type="NCBI Taxonomy" id="151454"/>
    <lineage>
        <taxon>Bacteria</taxon>
        <taxon>Pseudomonadati</taxon>
        <taxon>Pseudomonadota</taxon>
        <taxon>Alphaproteobacteria</taxon>
        <taxon>Hyphomicrobiales</taxon>
        <taxon>Boseaceae</taxon>
        <taxon>Bosea</taxon>
    </lineage>
</organism>
<comment type="caution">
    <text evidence="1">The sequence shown here is derived from an EMBL/GenBank/DDBJ whole genome shotgun (WGS) entry which is preliminary data.</text>
</comment>
<protein>
    <submittedName>
        <fullName evidence="1">Uncharacterized protein</fullName>
    </submittedName>
</protein>
<dbReference type="Proteomes" id="UP001596053">
    <property type="component" value="Unassembled WGS sequence"/>
</dbReference>
<sequence length="74" mass="8166">MISDDNEEQRIIRIARALCRSARIDPDSAIDERTRPLLPGSSTHSAAPLPAWVAFRDSARAFAASYPREIVSSL</sequence>
<evidence type="ECO:0000313" key="2">
    <source>
        <dbReference type="Proteomes" id="UP001596053"/>
    </source>
</evidence>
<keyword evidence="2" id="KW-1185">Reference proteome</keyword>